<evidence type="ECO:0000313" key="3">
    <source>
        <dbReference type="Proteomes" id="UP001500101"/>
    </source>
</evidence>
<dbReference type="PROSITE" id="PS51257">
    <property type="entry name" value="PROKAR_LIPOPROTEIN"/>
    <property type="match status" value="1"/>
</dbReference>
<evidence type="ECO:0000313" key="2">
    <source>
        <dbReference type="EMBL" id="GAA4139957.1"/>
    </source>
</evidence>
<dbReference type="RefSeq" id="WP_344674430.1">
    <property type="nucleotide sequence ID" value="NZ_BAAAZI010000007.1"/>
</dbReference>
<name>A0ABP7YR65_9SPHI</name>
<accession>A0ABP7YR65</accession>
<gene>
    <name evidence="2" type="ORF">GCM10022216_18640</name>
</gene>
<keyword evidence="3" id="KW-1185">Reference proteome</keyword>
<feature type="compositionally biased region" description="Polar residues" evidence="1">
    <location>
        <begin position="58"/>
        <end position="70"/>
    </location>
</feature>
<dbReference type="EMBL" id="BAAAZI010000007">
    <property type="protein sequence ID" value="GAA4139957.1"/>
    <property type="molecule type" value="Genomic_DNA"/>
</dbReference>
<feature type="region of interest" description="Disordered" evidence="1">
    <location>
        <begin position="50"/>
        <end position="70"/>
    </location>
</feature>
<organism evidence="2 3">
    <name type="scientific">Sphingobacterium kyonggiense</name>
    <dbReference type="NCBI Taxonomy" id="714075"/>
    <lineage>
        <taxon>Bacteria</taxon>
        <taxon>Pseudomonadati</taxon>
        <taxon>Bacteroidota</taxon>
        <taxon>Sphingobacteriia</taxon>
        <taxon>Sphingobacteriales</taxon>
        <taxon>Sphingobacteriaceae</taxon>
        <taxon>Sphingobacterium</taxon>
    </lineage>
</organism>
<comment type="caution">
    <text evidence="2">The sequence shown here is derived from an EMBL/GenBank/DDBJ whole genome shotgun (WGS) entry which is preliminary data.</text>
</comment>
<evidence type="ECO:0008006" key="4">
    <source>
        <dbReference type="Google" id="ProtNLM"/>
    </source>
</evidence>
<reference evidence="3" key="1">
    <citation type="journal article" date="2019" name="Int. J. Syst. Evol. Microbiol.">
        <title>The Global Catalogue of Microorganisms (GCM) 10K type strain sequencing project: providing services to taxonomists for standard genome sequencing and annotation.</title>
        <authorList>
            <consortium name="The Broad Institute Genomics Platform"/>
            <consortium name="The Broad Institute Genome Sequencing Center for Infectious Disease"/>
            <person name="Wu L."/>
            <person name="Ma J."/>
        </authorList>
    </citation>
    <scope>NUCLEOTIDE SEQUENCE [LARGE SCALE GENOMIC DNA]</scope>
    <source>
        <strain evidence="3">JCM 16704</strain>
    </source>
</reference>
<evidence type="ECO:0000256" key="1">
    <source>
        <dbReference type="SAM" id="MobiDB-lite"/>
    </source>
</evidence>
<proteinExistence type="predicted"/>
<sequence length="525" mass="58006">MKTNIKNFNKYSLLLVLGFIFLSSCNKEVETAVSKGDGLVKVSMASFEFEESDEPKESGNQSRSNGLSAKAQTLSLGDDMKMEVSLERDSSSLTNTPRPRGMKAAAVTKPLEKGVQYKLLVYNENGTYNTSKTYTYGNESTDAPILLDAGKTYIFVAFSINDKTKVPEVTGHTNLSTATIPDVKTALMYFYKKLKLVDGENLLNIVLKHQFSAVTTSLNMNPNMTGAITTITSPFFKPTNASASLKLENGALTYGAQNTTAVKFGDIPTGGLRSIKSEQTFIISPNTSTASLNFKNLVIDDEPKSNFSIPNIKFVPGARYNLNITFQACTQDVTGGQLLNWDFDYYKEKYYPYRTYIIKDGKRYYRGDVIDMTITAPAADYGFVFDITELDNSMNMELNNVTMATQEIQFEKGASSPQNIRFKDGSYFQGVNVEGGTVPAIYNLRGAKATPMVKVVISKLGEVRLFASKVNNGPLYELELFNGNTFNKFVWNKTGQNVVKITQKVDQKTVLKGYGSGKTKIPCSK</sequence>
<protein>
    <recommendedName>
        <fullName evidence="4">Fimbrillin-like protein</fullName>
    </recommendedName>
</protein>
<dbReference type="Proteomes" id="UP001500101">
    <property type="component" value="Unassembled WGS sequence"/>
</dbReference>